<feature type="region of interest" description="Disordered" evidence="1">
    <location>
        <begin position="1"/>
        <end position="20"/>
    </location>
</feature>
<feature type="region of interest" description="Disordered" evidence="1">
    <location>
        <begin position="212"/>
        <end position="289"/>
    </location>
</feature>
<gene>
    <name evidence="2" type="ORF">D5H75_37900</name>
</gene>
<evidence type="ECO:0000313" key="2">
    <source>
        <dbReference type="EMBL" id="RJL21244.1"/>
    </source>
</evidence>
<dbReference type="RefSeq" id="WP_119931454.1">
    <property type="nucleotide sequence ID" value="NZ_QZEY01000026.1"/>
</dbReference>
<comment type="caution">
    <text evidence="2">The sequence shown here is derived from an EMBL/GenBank/DDBJ whole genome shotgun (WGS) entry which is preliminary data.</text>
</comment>
<evidence type="ECO:0000313" key="3">
    <source>
        <dbReference type="Proteomes" id="UP000265768"/>
    </source>
</evidence>
<organism evidence="2 3">
    <name type="scientific">Bailinhaonella thermotolerans</name>
    <dbReference type="NCBI Taxonomy" id="1070861"/>
    <lineage>
        <taxon>Bacteria</taxon>
        <taxon>Bacillati</taxon>
        <taxon>Actinomycetota</taxon>
        <taxon>Actinomycetes</taxon>
        <taxon>Streptosporangiales</taxon>
        <taxon>Streptosporangiaceae</taxon>
        <taxon>Bailinhaonella</taxon>
    </lineage>
</organism>
<keyword evidence="3" id="KW-1185">Reference proteome</keyword>
<dbReference type="EMBL" id="QZEY01000026">
    <property type="protein sequence ID" value="RJL21244.1"/>
    <property type="molecule type" value="Genomic_DNA"/>
</dbReference>
<feature type="compositionally biased region" description="Basic residues" evidence="1">
    <location>
        <begin position="216"/>
        <end position="228"/>
    </location>
</feature>
<reference evidence="2 3" key="1">
    <citation type="submission" date="2018-09" db="EMBL/GenBank/DDBJ databases">
        <title>YIM 75507 draft genome.</title>
        <authorList>
            <person name="Tang S."/>
            <person name="Feng Y."/>
        </authorList>
    </citation>
    <scope>NUCLEOTIDE SEQUENCE [LARGE SCALE GENOMIC DNA]</scope>
    <source>
        <strain evidence="2 3">YIM 75507</strain>
    </source>
</reference>
<accession>A0A3A4A3A2</accession>
<feature type="compositionally biased region" description="Pro residues" evidence="1">
    <location>
        <begin position="230"/>
        <end position="253"/>
    </location>
</feature>
<dbReference type="Proteomes" id="UP000265768">
    <property type="component" value="Unassembled WGS sequence"/>
</dbReference>
<proteinExistence type="predicted"/>
<evidence type="ECO:0000256" key="1">
    <source>
        <dbReference type="SAM" id="MobiDB-lite"/>
    </source>
</evidence>
<dbReference type="OrthoDB" id="9553456at2"/>
<name>A0A3A4A3A2_9ACTN</name>
<sequence length="289" mass="32365">MHPVSRTRPAAPAGPEDGPPPALASLEVALALIEDVRRQSARDPRYAFDQPWPIFIRLMRLLTPQSYGTRVANYLAEFYGWSLVPQGADRGDVTDARGAHYEVKVSFVSRNQVNFVQIRPHQQITGYRLFVVTPGGDLVRFDLTTGQMREEIAASGRLAHGTRRAAAGQRRLEYAMRFTWSAGTPVHDRWMRAYRSPEPTPCDLHLLHPRCGPGHPARRGRGSARLRRPLAPPRSPPLLAPPRSPRLHPPPPRGRTRNRPRQEAGGGRGQWMMMGRPVRDDTSPCEGEP</sequence>
<protein>
    <submittedName>
        <fullName evidence="2">Uncharacterized protein</fullName>
    </submittedName>
</protein>
<dbReference type="AlphaFoldDB" id="A0A3A4A3A2"/>